<protein>
    <submittedName>
        <fullName evidence="1">Uncharacterized protein</fullName>
    </submittedName>
</protein>
<comment type="caution">
    <text evidence="1">The sequence shown here is derived from an EMBL/GenBank/DDBJ whole genome shotgun (WGS) entry which is preliminary data.</text>
</comment>
<dbReference type="RefSeq" id="WP_006860033.1">
    <property type="nucleotide sequence ID" value="NZ_ACCL02000001.1"/>
</dbReference>
<organism evidence="1 2">
    <name type="scientific">Marvinbryantia formatexigens DSM 14469</name>
    <dbReference type="NCBI Taxonomy" id="478749"/>
    <lineage>
        <taxon>Bacteria</taxon>
        <taxon>Bacillati</taxon>
        <taxon>Bacillota</taxon>
        <taxon>Clostridia</taxon>
        <taxon>Lachnospirales</taxon>
        <taxon>Lachnospiraceae</taxon>
        <taxon>Marvinbryantia</taxon>
    </lineage>
</organism>
<dbReference type="OrthoDB" id="1955383at2"/>
<dbReference type="Proteomes" id="UP000005561">
    <property type="component" value="Unassembled WGS sequence"/>
</dbReference>
<sequence length="57" mass="6499">MEYTKDYKCKCPTDASVVTHTVTYKKGSCSRYPEDIMLSFVCSRNSACVKCSQNYID</sequence>
<evidence type="ECO:0000313" key="1">
    <source>
        <dbReference type="EMBL" id="EET62880.1"/>
    </source>
</evidence>
<gene>
    <name evidence="1" type="ORF">BRYFOR_05231</name>
</gene>
<dbReference type="EMBL" id="ACCL02000001">
    <property type="protein sequence ID" value="EET62880.1"/>
    <property type="molecule type" value="Genomic_DNA"/>
</dbReference>
<dbReference type="AlphaFoldDB" id="C6L9E1"/>
<keyword evidence="2" id="KW-1185">Reference proteome</keyword>
<evidence type="ECO:0000313" key="2">
    <source>
        <dbReference type="Proteomes" id="UP000005561"/>
    </source>
</evidence>
<proteinExistence type="predicted"/>
<accession>C6L9E1</accession>
<name>C6L9E1_9FIRM</name>
<reference evidence="1" key="1">
    <citation type="submission" date="2009-07" db="EMBL/GenBank/DDBJ databases">
        <authorList>
            <person name="Weinstock G."/>
            <person name="Sodergren E."/>
            <person name="Clifton S."/>
            <person name="Fulton L."/>
            <person name="Fulton B."/>
            <person name="Courtney L."/>
            <person name="Fronick C."/>
            <person name="Harrison M."/>
            <person name="Strong C."/>
            <person name="Farmer C."/>
            <person name="Delahaunty K."/>
            <person name="Markovic C."/>
            <person name="Hall O."/>
            <person name="Minx P."/>
            <person name="Tomlinson C."/>
            <person name="Mitreva M."/>
            <person name="Nelson J."/>
            <person name="Hou S."/>
            <person name="Wollam A."/>
            <person name="Pepin K.H."/>
            <person name="Johnson M."/>
            <person name="Bhonagiri V."/>
            <person name="Nash W.E."/>
            <person name="Warren W."/>
            <person name="Chinwalla A."/>
            <person name="Mardis E.R."/>
            <person name="Wilson R.K."/>
        </authorList>
    </citation>
    <scope>NUCLEOTIDE SEQUENCE [LARGE SCALE GENOMIC DNA]</scope>
    <source>
        <strain evidence="1">DSM 14469</strain>
    </source>
</reference>